<dbReference type="InterPro" id="IPR011701">
    <property type="entry name" value="MFS"/>
</dbReference>
<evidence type="ECO:0000256" key="3">
    <source>
        <dbReference type="ARBA" id="ARBA00022448"/>
    </source>
</evidence>
<keyword evidence="4" id="KW-1003">Cell membrane</keyword>
<evidence type="ECO:0000259" key="10">
    <source>
        <dbReference type="PROSITE" id="PS50850"/>
    </source>
</evidence>
<dbReference type="Proteomes" id="UP001206639">
    <property type="component" value="Unassembled WGS sequence"/>
</dbReference>
<proteinExistence type="inferred from homology"/>
<evidence type="ECO:0000256" key="8">
    <source>
        <dbReference type="ARBA" id="ARBA00023136"/>
    </source>
</evidence>
<feature type="transmembrane region" description="Helical" evidence="9">
    <location>
        <begin position="20"/>
        <end position="39"/>
    </location>
</feature>
<keyword evidence="8 9" id="KW-0472">Membrane</keyword>
<feature type="transmembrane region" description="Helical" evidence="9">
    <location>
        <begin position="110"/>
        <end position="135"/>
    </location>
</feature>
<feature type="transmembrane region" description="Helical" evidence="9">
    <location>
        <begin position="45"/>
        <end position="68"/>
    </location>
</feature>
<accession>A0ABT2MGP7</accession>
<sequence length="436" mass="46320">MSSDVRKAVTGASIGNAVEWFDFAIYGFLATFIAANFFPSGDETAALLNTFAIFAAAFFMRPLGGFVFGPLGDRIGRQRVLAVVILLMSGATVAIGLLPTYASIGVTAPLLLLFLRCLQGFSAGGEYGGGAVYLAEFASDKRRGVTITYMAWSGVLGFLLGSVTVTLLQAMLPADAMESYGWRIPFLIAGPLGLVGLYIRLRLDDTPQFAELSRNQQVAKSPLAALREAVTGSWRSILQVIGLFIVFNVGYYVVFTFLPTYFIKTLGFTKTNAFVSITLASVAALVLILPFAALSDRIGRKPMLIAGSVAFVVLGYPLFLLLNSGSLIGAIAAHCGLAAIESIYVSVAVSAGVELFATRVRYSGFSVGYNICVAGFGGTTPYIVTWLTAETQNSLAPAFYLIVAAVVSLTTVLTLRETAARPLPQTGHRREAAALQ</sequence>
<dbReference type="SUPFAM" id="SSF103473">
    <property type="entry name" value="MFS general substrate transporter"/>
    <property type="match status" value="1"/>
</dbReference>
<evidence type="ECO:0000256" key="9">
    <source>
        <dbReference type="SAM" id="Phobius"/>
    </source>
</evidence>
<keyword evidence="3" id="KW-0813">Transport</keyword>
<feature type="transmembrane region" description="Helical" evidence="9">
    <location>
        <begin position="180"/>
        <end position="199"/>
    </location>
</feature>
<evidence type="ECO:0000256" key="7">
    <source>
        <dbReference type="ARBA" id="ARBA00022989"/>
    </source>
</evidence>
<protein>
    <submittedName>
        <fullName evidence="11">MFS transporter</fullName>
    </submittedName>
</protein>
<feature type="transmembrane region" description="Helical" evidence="9">
    <location>
        <begin position="328"/>
        <end position="355"/>
    </location>
</feature>
<dbReference type="InterPro" id="IPR005829">
    <property type="entry name" value="Sugar_transporter_CS"/>
</dbReference>
<comment type="caution">
    <text evidence="11">The sequence shown here is derived from an EMBL/GenBank/DDBJ whole genome shotgun (WGS) entry which is preliminary data.</text>
</comment>
<dbReference type="PROSITE" id="PS50850">
    <property type="entry name" value="MFS"/>
    <property type="match status" value="1"/>
</dbReference>
<dbReference type="PROSITE" id="PS00217">
    <property type="entry name" value="SUGAR_TRANSPORT_2"/>
    <property type="match status" value="1"/>
</dbReference>
<dbReference type="InterPro" id="IPR036259">
    <property type="entry name" value="MFS_trans_sf"/>
</dbReference>
<dbReference type="InterPro" id="IPR020846">
    <property type="entry name" value="MFS_dom"/>
</dbReference>
<evidence type="ECO:0000256" key="1">
    <source>
        <dbReference type="ARBA" id="ARBA00004651"/>
    </source>
</evidence>
<feature type="domain" description="Major facilitator superfamily (MFS) profile" evidence="10">
    <location>
        <begin position="8"/>
        <end position="422"/>
    </location>
</feature>
<comment type="similarity">
    <text evidence="2">Belongs to the major facilitator superfamily. Metabolite:H+ Symporter (MHS) family (TC 2.A.1.6) family.</text>
</comment>
<name>A0ABT2MGP7_9MYCO</name>
<reference evidence="12" key="1">
    <citation type="submission" date="2023-07" db="EMBL/GenBank/DDBJ databases">
        <authorList>
            <person name="Deng Y."/>
            <person name="Zhang Y.-Q."/>
        </authorList>
    </citation>
    <scope>NUCLEOTIDE SEQUENCE [LARGE SCALE GENOMIC DNA]</scope>
    <source>
        <strain evidence="12">CPCC 205710</strain>
    </source>
</reference>
<evidence type="ECO:0000256" key="6">
    <source>
        <dbReference type="ARBA" id="ARBA00022847"/>
    </source>
</evidence>
<evidence type="ECO:0000313" key="11">
    <source>
        <dbReference type="EMBL" id="MCT7661442.1"/>
    </source>
</evidence>
<dbReference type="EMBL" id="JAODWD010000006">
    <property type="protein sequence ID" value="MCT7661442.1"/>
    <property type="molecule type" value="Genomic_DNA"/>
</dbReference>
<feature type="transmembrane region" description="Helical" evidence="9">
    <location>
        <begin position="304"/>
        <end position="322"/>
    </location>
</feature>
<keyword evidence="5 9" id="KW-0812">Transmembrane</keyword>
<feature type="transmembrane region" description="Helical" evidence="9">
    <location>
        <begin position="395"/>
        <end position="415"/>
    </location>
</feature>
<evidence type="ECO:0000313" key="12">
    <source>
        <dbReference type="Proteomes" id="UP001206639"/>
    </source>
</evidence>
<feature type="transmembrane region" description="Helical" evidence="9">
    <location>
        <begin position="237"/>
        <end position="261"/>
    </location>
</feature>
<feature type="transmembrane region" description="Helical" evidence="9">
    <location>
        <begin position="147"/>
        <end position="168"/>
    </location>
</feature>
<dbReference type="PANTHER" id="PTHR43528">
    <property type="entry name" value="ALPHA-KETOGLUTARATE PERMEASE"/>
    <property type="match status" value="1"/>
</dbReference>
<evidence type="ECO:0000256" key="2">
    <source>
        <dbReference type="ARBA" id="ARBA00008240"/>
    </source>
</evidence>
<evidence type="ECO:0000256" key="5">
    <source>
        <dbReference type="ARBA" id="ARBA00022692"/>
    </source>
</evidence>
<dbReference type="RefSeq" id="WP_260995504.1">
    <property type="nucleotide sequence ID" value="NZ_JAODWD010000006.1"/>
</dbReference>
<feature type="transmembrane region" description="Helical" evidence="9">
    <location>
        <begin position="273"/>
        <end position="292"/>
    </location>
</feature>
<dbReference type="InterPro" id="IPR051084">
    <property type="entry name" value="H+-coupled_symporters"/>
</dbReference>
<organism evidence="11 12">
    <name type="scientific">Mycobacterium deserti</name>
    <dbReference type="NCBI Taxonomy" id="2978347"/>
    <lineage>
        <taxon>Bacteria</taxon>
        <taxon>Bacillati</taxon>
        <taxon>Actinomycetota</taxon>
        <taxon>Actinomycetes</taxon>
        <taxon>Mycobacteriales</taxon>
        <taxon>Mycobacteriaceae</taxon>
        <taxon>Mycobacterium</taxon>
    </lineage>
</organism>
<evidence type="ECO:0000256" key="4">
    <source>
        <dbReference type="ARBA" id="ARBA00022475"/>
    </source>
</evidence>
<keyword evidence="7 9" id="KW-1133">Transmembrane helix</keyword>
<dbReference type="PANTHER" id="PTHR43528:SF1">
    <property type="entry name" value="ALPHA-KETOGLUTARATE PERMEASE"/>
    <property type="match status" value="1"/>
</dbReference>
<keyword evidence="6" id="KW-0769">Symport</keyword>
<feature type="transmembrane region" description="Helical" evidence="9">
    <location>
        <begin position="367"/>
        <end position="389"/>
    </location>
</feature>
<dbReference type="Gene3D" id="1.20.1250.20">
    <property type="entry name" value="MFS general substrate transporter like domains"/>
    <property type="match status" value="2"/>
</dbReference>
<gene>
    <name evidence="11" type="ORF">N4S67_23830</name>
</gene>
<dbReference type="Pfam" id="PF07690">
    <property type="entry name" value="MFS_1"/>
    <property type="match status" value="1"/>
</dbReference>
<comment type="subcellular location">
    <subcellularLocation>
        <location evidence="1">Cell membrane</location>
        <topology evidence="1">Multi-pass membrane protein</topology>
    </subcellularLocation>
</comment>
<keyword evidence="12" id="KW-1185">Reference proteome</keyword>
<feature type="transmembrane region" description="Helical" evidence="9">
    <location>
        <begin position="80"/>
        <end position="104"/>
    </location>
</feature>